<dbReference type="GO" id="GO:0005634">
    <property type="term" value="C:nucleus"/>
    <property type="evidence" value="ECO:0007669"/>
    <property type="project" value="UniProtKB-SubCell"/>
</dbReference>
<keyword evidence="3" id="KW-0539">Nucleus</keyword>
<evidence type="ECO:0000256" key="5">
    <source>
        <dbReference type="SAM" id="MobiDB-lite"/>
    </source>
</evidence>
<proteinExistence type="predicted"/>
<dbReference type="InterPro" id="IPR004087">
    <property type="entry name" value="KH_dom"/>
</dbReference>
<feature type="domain" description="K Homology" evidence="6">
    <location>
        <begin position="379"/>
        <end position="450"/>
    </location>
</feature>
<feature type="compositionally biased region" description="Basic and acidic residues" evidence="5">
    <location>
        <begin position="171"/>
        <end position="180"/>
    </location>
</feature>
<feature type="compositionally biased region" description="Low complexity" evidence="5">
    <location>
        <begin position="716"/>
        <end position="726"/>
    </location>
</feature>
<feature type="region of interest" description="Disordered" evidence="5">
    <location>
        <begin position="587"/>
        <end position="618"/>
    </location>
</feature>
<feature type="region of interest" description="Disordered" evidence="5">
    <location>
        <begin position="524"/>
        <end position="566"/>
    </location>
</feature>
<dbReference type="InterPro" id="IPR036612">
    <property type="entry name" value="KH_dom_type_1_sf"/>
</dbReference>
<dbReference type="CTD" id="36889"/>
<feature type="domain" description="K Homology" evidence="6">
    <location>
        <begin position="98"/>
        <end position="168"/>
    </location>
</feature>
<dbReference type="PANTHER" id="PTHR10288">
    <property type="entry name" value="KH DOMAIN CONTAINING RNA BINDING PROTEIN"/>
    <property type="match status" value="1"/>
</dbReference>
<dbReference type="GO" id="GO:0006355">
    <property type="term" value="P:regulation of DNA-templated transcription"/>
    <property type="evidence" value="ECO:0007669"/>
    <property type="project" value="InterPro"/>
</dbReference>
<evidence type="ECO:0000256" key="1">
    <source>
        <dbReference type="ARBA" id="ARBA00004123"/>
    </source>
</evidence>
<dbReference type="KEGG" id="hazt:108670023"/>
<dbReference type="Gene3D" id="3.30.1370.10">
    <property type="entry name" value="K Homology domain, type 1"/>
    <property type="match status" value="3"/>
</dbReference>
<feature type="region of interest" description="Disordered" evidence="5">
    <location>
        <begin position="451"/>
        <end position="510"/>
    </location>
</feature>
<gene>
    <name evidence="8" type="primary">LOC108670023</name>
</gene>
<feature type="compositionally biased region" description="Gly residues" evidence="5">
    <location>
        <begin position="312"/>
        <end position="341"/>
    </location>
</feature>
<evidence type="ECO:0000313" key="7">
    <source>
        <dbReference type="Proteomes" id="UP000694843"/>
    </source>
</evidence>
<feature type="compositionally biased region" description="Pro residues" evidence="5">
    <location>
        <begin position="462"/>
        <end position="478"/>
    </location>
</feature>
<dbReference type="SUPFAM" id="SSF54791">
    <property type="entry name" value="Eukaryotic type KH-domain (KH-domain type I)"/>
    <property type="match status" value="3"/>
</dbReference>
<feature type="region of interest" description="Disordered" evidence="5">
    <location>
        <begin position="170"/>
        <end position="192"/>
    </location>
</feature>
<dbReference type="Pfam" id="PF00013">
    <property type="entry name" value="KH_1"/>
    <property type="match status" value="3"/>
</dbReference>
<dbReference type="PROSITE" id="PS50084">
    <property type="entry name" value="KH_TYPE_1"/>
    <property type="match status" value="3"/>
</dbReference>
<comment type="subcellular location">
    <subcellularLocation>
        <location evidence="1">Nucleus</location>
    </subcellularLocation>
</comment>
<dbReference type="GeneID" id="108670023"/>
<dbReference type="CDD" id="cd22396">
    <property type="entry name" value="KH-I_FUBP_rpt1"/>
    <property type="match status" value="1"/>
</dbReference>
<feature type="compositionally biased region" description="Basic and acidic residues" evidence="5">
    <location>
        <begin position="283"/>
        <end position="309"/>
    </location>
</feature>
<feature type="compositionally biased region" description="Gly residues" evidence="5">
    <location>
        <begin position="349"/>
        <end position="376"/>
    </location>
</feature>
<keyword evidence="4" id="KW-0694">RNA-binding</keyword>
<feature type="compositionally biased region" description="Low complexity" evidence="5">
    <location>
        <begin position="554"/>
        <end position="563"/>
    </location>
</feature>
<reference evidence="8" key="1">
    <citation type="submission" date="2025-08" db="UniProtKB">
        <authorList>
            <consortium name="RefSeq"/>
        </authorList>
    </citation>
    <scope>IDENTIFICATION</scope>
    <source>
        <tissue evidence="8">Whole organism</tissue>
    </source>
</reference>
<feature type="compositionally biased region" description="Basic and acidic residues" evidence="5">
    <location>
        <begin position="40"/>
        <end position="64"/>
    </location>
</feature>
<dbReference type="GO" id="GO:0003723">
    <property type="term" value="F:RNA binding"/>
    <property type="evidence" value="ECO:0007669"/>
    <property type="project" value="UniProtKB-UniRule"/>
</dbReference>
<evidence type="ECO:0000256" key="3">
    <source>
        <dbReference type="ARBA" id="ARBA00023242"/>
    </source>
</evidence>
<organism evidence="7 8">
    <name type="scientific">Hyalella azteca</name>
    <name type="common">Amphipod</name>
    <dbReference type="NCBI Taxonomy" id="294128"/>
    <lineage>
        <taxon>Eukaryota</taxon>
        <taxon>Metazoa</taxon>
        <taxon>Ecdysozoa</taxon>
        <taxon>Arthropoda</taxon>
        <taxon>Crustacea</taxon>
        <taxon>Multicrustacea</taxon>
        <taxon>Malacostraca</taxon>
        <taxon>Eumalacostraca</taxon>
        <taxon>Peracarida</taxon>
        <taxon>Amphipoda</taxon>
        <taxon>Senticaudata</taxon>
        <taxon>Talitrida</taxon>
        <taxon>Talitroidea</taxon>
        <taxon>Hyalellidae</taxon>
        <taxon>Hyalella</taxon>
    </lineage>
</organism>
<evidence type="ECO:0000259" key="6">
    <source>
        <dbReference type="SMART" id="SM00322"/>
    </source>
</evidence>
<keyword evidence="2" id="KW-0677">Repeat</keyword>
<dbReference type="Pfam" id="PF09005">
    <property type="entry name" value="FUBP_C"/>
    <property type="match status" value="3"/>
</dbReference>
<evidence type="ECO:0000313" key="8">
    <source>
        <dbReference type="RefSeq" id="XP_018012956.1"/>
    </source>
</evidence>
<feature type="region of interest" description="Disordered" evidence="5">
    <location>
        <begin position="703"/>
        <end position="733"/>
    </location>
</feature>
<keyword evidence="7" id="KW-1185">Reference proteome</keyword>
<feature type="compositionally biased region" description="Pro residues" evidence="5">
    <location>
        <begin position="533"/>
        <end position="553"/>
    </location>
</feature>
<dbReference type="CDD" id="cd22397">
    <property type="entry name" value="KH-I_FUBP_rpt2"/>
    <property type="match status" value="1"/>
</dbReference>
<feature type="compositionally biased region" description="Polar residues" evidence="5">
    <location>
        <begin position="492"/>
        <end position="506"/>
    </location>
</feature>
<dbReference type="AlphaFoldDB" id="A0A8B7NHW4"/>
<dbReference type="Proteomes" id="UP000694843">
    <property type="component" value="Unplaced"/>
</dbReference>
<sequence>MMAAAAGANNNSFSQNPAFADAVQRAKQIAAKIQPGGQKRPLEEGEGMDRMGDDTTGPDAKRIANNDGSPVFMGLAGNGPPMGGMGRPNMGPPGVGGGSEQEEISVPDKMVGLIIGRGGEQITRLQRESGAKIQMAQDSQGRPERLCTLSGTRDAIARARDLIFEIVNKGDGPERRRRDMGPPTGPPGLEGNGGAMVEISIPGPKVGLIIGKNGETIKGLQEKSGAKMVIIQDGPQQEDEKPLRITGEQHKVEMAKQLVYDLIAEKETQAAQFGGRRGGRGGFRGDRNDRGGGRDRDRDDFGEDRDSPQDGRFGGGRGGRGGFNWGRGGPMGGRGGFGPGGPGGPPGMGPGGPGGPMGRGGPMGPGGPGGPGGQIGRDGKMEVYFNVPSTKCGLVIGKGGETIRQINQESNAHCELDRRPPHNPMEKTFIIRGMPEHIEVAKRMICEKAGMDPSQAMGPGGPGGPPGGPGGPGGPGPGGPGNFGAPQGWGNAYQQWNQGPPNDPSKQNADANAAAWAAYYQYFGGAGGQNQPPAQPPNQPQPPPQQPQPPQPQPAAAQPGGQADYSAEWVEYYRSMGKLREAEAIEQQAMSLKQQQQQAAPAPVPQQPQPAGGVQQDYSQQWIDYYRSQGMHAEADKFEAQLKSQKAGGGAPPAVPAAMAAPQGAPTANGAAAAPPGGQDYSQQWIQYFRSQGLHSEADKIEAQMKAGKPQPPTGGAPAGAPVYGGQYNPGGY</sequence>
<feature type="region of interest" description="Disordered" evidence="5">
    <location>
        <begin position="30"/>
        <end position="70"/>
    </location>
</feature>
<feature type="domain" description="K Homology" evidence="6">
    <location>
        <begin position="193"/>
        <end position="264"/>
    </location>
</feature>
<dbReference type="CDD" id="cd22399">
    <property type="entry name" value="KH-I_FUBP_rpt4"/>
    <property type="match status" value="1"/>
</dbReference>
<protein>
    <submittedName>
        <fullName evidence="8">Far upstream element-binding protein 1 isoform X1</fullName>
    </submittedName>
</protein>
<name>A0A8B7NHW4_HYAAZ</name>
<evidence type="ECO:0000256" key="4">
    <source>
        <dbReference type="PROSITE-ProRule" id="PRU00117"/>
    </source>
</evidence>
<dbReference type="InterPro" id="IPR004088">
    <property type="entry name" value="KH_dom_type_1"/>
</dbReference>
<feature type="region of interest" description="Disordered" evidence="5">
    <location>
        <begin position="271"/>
        <end position="379"/>
    </location>
</feature>
<dbReference type="SMART" id="SM00322">
    <property type="entry name" value="KH"/>
    <property type="match status" value="3"/>
</dbReference>
<dbReference type="OMA" id="QPVHQWA"/>
<dbReference type="RefSeq" id="XP_018012956.1">
    <property type="nucleotide sequence ID" value="XM_018157467.2"/>
</dbReference>
<accession>A0A8B7NHW4</accession>
<feature type="compositionally biased region" description="Low complexity" evidence="5">
    <location>
        <begin position="656"/>
        <end position="678"/>
    </location>
</feature>
<feature type="region of interest" description="Disordered" evidence="5">
    <location>
        <begin position="641"/>
        <end position="680"/>
    </location>
</feature>
<evidence type="ECO:0000256" key="2">
    <source>
        <dbReference type="ARBA" id="ARBA00022737"/>
    </source>
</evidence>
<dbReference type="InterPro" id="IPR015096">
    <property type="entry name" value="FUBP_C"/>
</dbReference>
<dbReference type="OrthoDB" id="5204190at2759"/>